<proteinExistence type="predicted"/>
<comment type="caution">
    <text evidence="2">The sequence shown here is derived from an EMBL/GenBank/DDBJ whole genome shotgun (WGS) entry which is preliminary data.</text>
</comment>
<feature type="region of interest" description="Disordered" evidence="1">
    <location>
        <begin position="200"/>
        <end position="219"/>
    </location>
</feature>
<dbReference type="RefSeq" id="WP_039414915.1">
    <property type="nucleotide sequence ID" value="NZ_JWSZ01000009.1"/>
</dbReference>
<accession>A0A0B4CAJ5</accession>
<evidence type="ECO:0000256" key="1">
    <source>
        <dbReference type="SAM" id="MobiDB-lite"/>
    </source>
</evidence>
<name>A0A0B4CAJ5_9MICO</name>
<sequence>MTESTTADVAPDEHTGLWRGDAGELPDRTRRVLLRLVRGPYISGAREAQLWAVLLTDEAVLRSRLADLFLELVIDRDNEFAFVRNAPSEDAPKAVRSEALTFLDTAMLLVLRQTLLSEEGRGRVIVGQAEVFEQLAVFRTPDRDEKDFASRVNSSWNKMQNKLRVLHAVGDDRAEISPVLRLLVDADQIRAITSEYHRIAREGGGESAAPSTDAEDDTE</sequence>
<protein>
    <recommendedName>
        <fullName evidence="4">DUF4194 domain-containing protein</fullName>
    </recommendedName>
</protein>
<dbReference type="Pfam" id="PF13835">
    <property type="entry name" value="DUF4194"/>
    <property type="match status" value="1"/>
</dbReference>
<reference evidence="2 3" key="1">
    <citation type="submission" date="2014-12" db="EMBL/GenBank/DDBJ databases">
        <title>Genome sequencing of Microbacterium hominis TPW29.</title>
        <authorList>
            <person name="Tan P.W."/>
            <person name="Chan K.-G."/>
        </authorList>
    </citation>
    <scope>NUCLEOTIDE SEQUENCE [LARGE SCALE GENOMIC DNA]</scope>
    <source>
        <strain evidence="2 3">TPW29</strain>
    </source>
</reference>
<dbReference type="InterPro" id="IPR025449">
    <property type="entry name" value="JetB"/>
</dbReference>
<dbReference type="AlphaFoldDB" id="A0A0B4CAJ5"/>
<dbReference type="Proteomes" id="UP000031202">
    <property type="component" value="Unassembled WGS sequence"/>
</dbReference>
<feature type="compositionally biased region" description="Basic and acidic residues" evidence="1">
    <location>
        <begin position="11"/>
        <end position="22"/>
    </location>
</feature>
<dbReference type="EMBL" id="JWSZ01000009">
    <property type="protein sequence ID" value="KIC58174.1"/>
    <property type="molecule type" value="Genomic_DNA"/>
</dbReference>
<gene>
    <name evidence="2" type="ORF">RM52_07155</name>
</gene>
<evidence type="ECO:0000313" key="3">
    <source>
        <dbReference type="Proteomes" id="UP000031202"/>
    </source>
</evidence>
<organism evidence="2 3">
    <name type="scientific">Microbacterium hominis</name>
    <dbReference type="NCBI Taxonomy" id="162426"/>
    <lineage>
        <taxon>Bacteria</taxon>
        <taxon>Bacillati</taxon>
        <taxon>Actinomycetota</taxon>
        <taxon>Actinomycetes</taxon>
        <taxon>Micrococcales</taxon>
        <taxon>Microbacteriaceae</taxon>
        <taxon>Microbacterium</taxon>
    </lineage>
</organism>
<feature type="region of interest" description="Disordered" evidence="1">
    <location>
        <begin position="1"/>
        <end position="22"/>
    </location>
</feature>
<evidence type="ECO:0008006" key="4">
    <source>
        <dbReference type="Google" id="ProtNLM"/>
    </source>
</evidence>
<evidence type="ECO:0000313" key="2">
    <source>
        <dbReference type="EMBL" id="KIC58174.1"/>
    </source>
</evidence>